<evidence type="ECO:0000256" key="10">
    <source>
        <dbReference type="RuleBase" id="RU003651"/>
    </source>
</evidence>
<name>A0A2T4J9E3_FUSBL</name>
<evidence type="ECO:0000259" key="12">
    <source>
        <dbReference type="SMART" id="SM00382"/>
    </source>
</evidence>
<evidence type="ECO:0000256" key="1">
    <source>
        <dbReference type="ARBA" id="ARBA00004167"/>
    </source>
</evidence>
<gene>
    <name evidence="14" type="ORF">C5F44_09045</name>
</gene>
<dbReference type="Pfam" id="PF25426">
    <property type="entry name" value="AAA_lid_BCS1"/>
    <property type="match status" value="1"/>
</dbReference>
<dbReference type="GO" id="GO:0016020">
    <property type="term" value="C:membrane"/>
    <property type="evidence" value="ECO:0007669"/>
    <property type="project" value="UniProtKB-SubCell"/>
</dbReference>
<evidence type="ECO:0000313" key="15">
    <source>
        <dbReference type="Proteomes" id="UP000241362"/>
    </source>
</evidence>
<dbReference type="Gene3D" id="3.40.50.300">
    <property type="entry name" value="P-loop containing nucleotide triphosphate hydrolases"/>
    <property type="match status" value="1"/>
</dbReference>
<evidence type="ECO:0000259" key="13">
    <source>
        <dbReference type="SMART" id="SM01024"/>
    </source>
</evidence>
<keyword evidence="7 11" id="KW-1133">Transmembrane helix</keyword>
<proteinExistence type="inferred from homology"/>
<evidence type="ECO:0000256" key="2">
    <source>
        <dbReference type="ARBA" id="ARBA00007448"/>
    </source>
</evidence>
<keyword evidence="5" id="KW-0378">Hydrolase</keyword>
<dbReference type="InterPro" id="IPR003959">
    <property type="entry name" value="ATPase_AAA_core"/>
</dbReference>
<dbReference type="SMART" id="SM01024">
    <property type="entry name" value="BCS1_N"/>
    <property type="match status" value="1"/>
</dbReference>
<keyword evidence="3 11" id="KW-0812">Transmembrane</keyword>
<sequence length="416" mass="45405">MIATLQSWIANASQSDVFAGGLALGSLGLAMAAAGAAGRAAIRLMGRRFWTQITLDNRSPAYRHLSLWLEASGALAHVRQLRLTDAHWDETGGGGYAPAPGKHWFWHEGHLCRLQRSISDKAGVINASSQRPMEVLEIGALFGTVSMLSGWISEGRRLAELRDRKGPVLHCLRGDYWEEIGEVPRRAIDSVVTEDDRAIRVLEDMGWFYRAADWYGQRGVPWRRGYLFHGPPGTGKSSLIRALASELELDIATLDIGRASLTDDALREAMMSAPKRCLIAIEDVDAVFSQREAGDPRGGISFSGLLNAIDGVGAQEGRALVMTTNHIERLDPALIRPGRADVHVELPRISALAARRLYERFFPGEMSLAESFERTLGAARLSPAAVQGWLLANRDDPALAARAEGLQPVCMVTPRG</sequence>
<dbReference type="InterPro" id="IPR057495">
    <property type="entry name" value="AAA_lid_BCS1"/>
</dbReference>
<dbReference type="InterPro" id="IPR003960">
    <property type="entry name" value="ATPase_AAA_CS"/>
</dbReference>
<comment type="caution">
    <text evidence="14">The sequence shown here is derived from an EMBL/GenBank/DDBJ whole genome shotgun (WGS) entry which is preliminary data.</text>
</comment>
<reference evidence="14 15" key="1">
    <citation type="submission" date="2018-03" db="EMBL/GenBank/DDBJ databases">
        <title>Rhodobacter blasticus.</title>
        <authorList>
            <person name="Meyer T.E."/>
            <person name="Miller S."/>
            <person name="Lodha T."/>
            <person name="Gandham S."/>
            <person name="Chintalapati S."/>
            <person name="Chintalapati V.R."/>
        </authorList>
    </citation>
    <scope>NUCLEOTIDE SEQUENCE [LARGE SCALE GENOMIC DNA]</scope>
    <source>
        <strain evidence="14 15">DSM 2131</strain>
    </source>
</reference>
<dbReference type="PROSITE" id="PS00674">
    <property type="entry name" value="AAA"/>
    <property type="match status" value="1"/>
</dbReference>
<dbReference type="AlphaFoldDB" id="A0A2T4J9E3"/>
<evidence type="ECO:0000256" key="3">
    <source>
        <dbReference type="ARBA" id="ARBA00022692"/>
    </source>
</evidence>
<dbReference type="GO" id="GO:0016887">
    <property type="term" value="F:ATP hydrolysis activity"/>
    <property type="evidence" value="ECO:0007669"/>
    <property type="project" value="InterPro"/>
</dbReference>
<dbReference type="EMBL" id="PZKE01000007">
    <property type="protein sequence ID" value="PTE14512.1"/>
    <property type="molecule type" value="Genomic_DNA"/>
</dbReference>
<dbReference type="SUPFAM" id="SSF52540">
    <property type="entry name" value="P-loop containing nucleoside triphosphate hydrolases"/>
    <property type="match status" value="1"/>
</dbReference>
<evidence type="ECO:0000256" key="5">
    <source>
        <dbReference type="ARBA" id="ARBA00022801"/>
    </source>
</evidence>
<dbReference type="SMART" id="SM00382">
    <property type="entry name" value="AAA"/>
    <property type="match status" value="1"/>
</dbReference>
<evidence type="ECO:0000256" key="11">
    <source>
        <dbReference type="SAM" id="Phobius"/>
    </source>
</evidence>
<protein>
    <recommendedName>
        <fullName evidence="16">AAA family ATPase</fullName>
    </recommendedName>
</protein>
<evidence type="ECO:0000256" key="6">
    <source>
        <dbReference type="ARBA" id="ARBA00022840"/>
    </source>
</evidence>
<evidence type="ECO:0000256" key="4">
    <source>
        <dbReference type="ARBA" id="ARBA00022741"/>
    </source>
</evidence>
<dbReference type="InterPro" id="IPR014851">
    <property type="entry name" value="BCS1_N"/>
</dbReference>
<comment type="subcellular location">
    <subcellularLocation>
        <location evidence="1">Membrane</location>
        <topology evidence="1">Single-pass membrane protein</topology>
    </subcellularLocation>
</comment>
<dbReference type="PANTHER" id="PTHR23070">
    <property type="entry name" value="BCS1 AAA-TYPE ATPASE"/>
    <property type="match status" value="1"/>
</dbReference>
<feature type="domain" description="AAA+ ATPase" evidence="12">
    <location>
        <begin position="222"/>
        <end position="350"/>
    </location>
</feature>
<dbReference type="Proteomes" id="UP000241362">
    <property type="component" value="Unassembled WGS sequence"/>
</dbReference>
<evidence type="ECO:0000313" key="14">
    <source>
        <dbReference type="EMBL" id="PTE14512.1"/>
    </source>
</evidence>
<evidence type="ECO:0000256" key="9">
    <source>
        <dbReference type="ARBA" id="ARBA00048778"/>
    </source>
</evidence>
<accession>A0A2T4J9E3</accession>
<dbReference type="InterPro" id="IPR003593">
    <property type="entry name" value="AAA+_ATPase"/>
</dbReference>
<keyword evidence="4 10" id="KW-0547">Nucleotide-binding</keyword>
<dbReference type="InterPro" id="IPR027417">
    <property type="entry name" value="P-loop_NTPase"/>
</dbReference>
<organism evidence="14 15">
    <name type="scientific">Fuscovulum blasticum DSM 2131</name>
    <dbReference type="NCBI Taxonomy" id="1188250"/>
    <lineage>
        <taxon>Bacteria</taxon>
        <taxon>Pseudomonadati</taxon>
        <taxon>Pseudomonadota</taxon>
        <taxon>Alphaproteobacteria</taxon>
        <taxon>Rhodobacterales</taxon>
        <taxon>Paracoccaceae</taxon>
        <taxon>Pseudogemmobacter</taxon>
    </lineage>
</organism>
<dbReference type="Pfam" id="PF00004">
    <property type="entry name" value="AAA"/>
    <property type="match status" value="1"/>
</dbReference>
<evidence type="ECO:0000256" key="8">
    <source>
        <dbReference type="ARBA" id="ARBA00023136"/>
    </source>
</evidence>
<dbReference type="Pfam" id="PF08740">
    <property type="entry name" value="BCS1_N"/>
    <property type="match status" value="1"/>
</dbReference>
<dbReference type="GO" id="GO:0005524">
    <property type="term" value="F:ATP binding"/>
    <property type="evidence" value="ECO:0007669"/>
    <property type="project" value="UniProtKB-KW"/>
</dbReference>
<feature type="transmembrane region" description="Helical" evidence="11">
    <location>
        <begin position="17"/>
        <end position="38"/>
    </location>
</feature>
<keyword evidence="8 11" id="KW-0472">Membrane</keyword>
<evidence type="ECO:0008006" key="16">
    <source>
        <dbReference type="Google" id="ProtNLM"/>
    </source>
</evidence>
<keyword evidence="15" id="KW-1185">Reference proteome</keyword>
<dbReference type="InterPro" id="IPR050747">
    <property type="entry name" value="Mitochondrial_chaperone_BCS1"/>
</dbReference>
<evidence type="ECO:0000256" key="7">
    <source>
        <dbReference type="ARBA" id="ARBA00022989"/>
    </source>
</evidence>
<keyword evidence="6 10" id="KW-0067">ATP-binding</keyword>
<dbReference type="RefSeq" id="WP_107673202.1">
    <property type="nucleotide sequence ID" value="NZ_PZKE01000007.1"/>
</dbReference>
<comment type="catalytic activity">
    <reaction evidence="9">
        <text>ATP + H2O = ADP + phosphate + H(+)</text>
        <dbReference type="Rhea" id="RHEA:13065"/>
        <dbReference type="ChEBI" id="CHEBI:15377"/>
        <dbReference type="ChEBI" id="CHEBI:15378"/>
        <dbReference type="ChEBI" id="CHEBI:30616"/>
        <dbReference type="ChEBI" id="CHEBI:43474"/>
        <dbReference type="ChEBI" id="CHEBI:456216"/>
    </reaction>
    <physiologicalReaction direction="left-to-right" evidence="9">
        <dbReference type="Rhea" id="RHEA:13066"/>
    </physiologicalReaction>
</comment>
<feature type="domain" description="BCS1 N-terminal" evidence="13">
    <location>
        <begin position="27"/>
        <end position="191"/>
    </location>
</feature>
<comment type="similarity">
    <text evidence="2">Belongs to the AAA ATPase family. BCS1 subfamily.</text>
</comment>